<evidence type="ECO:0000313" key="3">
    <source>
        <dbReference type="EMBL" id="EDV27883.1"/>
    </source>
</evidence>
<protein>
    <submittedName>
        <fullName evidence="3">Uncharacterized protein</fullName>
    </submittedName>
</protein>
<name>B3RMN6_TRIAD</name>
<dbReference type="KEGG" id="tad:TRIADDRAFT_52867"/>
<gene>
    <name evidence="3" type="ORF">TRIADDRAFT_52867</name>
</gene>
<feature type="transmembrane region" description="Helical" evidence="1">
    <location>
        <begin position="367"/>
        <end position="388"/>
    </location>
</feature>
<feature type="transmembrane region" description="Helical" evidence="1">
    <location>
        <begin position="239"/>
        <end position="261"/>
    </location>
</feature>
<keyword evidence="2" id="KW-0732">Signal</keyword>
<keyword evidence="1" id="KW-0472">Membrane</keyword>
<dbReference type="EMBL" id="DS985242">
    <property type="protein sequence ID" value="EDV27883.1"/>
    <property type="molecule type" value="Genomic_DNA"/>
</dbReference>
<sequence>MKAVKSISLPFPILLLVISQILKAYSLCQIKDSKTLAYTNDELVRKMLQRNRPCYWRNYMVCKEEGYFLFHTSDDFASLLCALPQYLLTAGQTPVHIASVFNCSVKDERLQPPDITRNVTEYLLARLLNIQNINNKKEFYACSFYSGQCSKNVLDKIIVVPPRNDLALIYVEIIFYIVAAAIVFKLFLLILRPPSRSTLTDVTTIEGQQVICLYQVFDTADAVKLFIYRCIPKKKCYQILLLHFILLLGGMIPFLCSIFNIQKFRYIYTHLDLSTLLMILLYWLPSLVIFLIINLLLGMIVTVVAITLTRNKIARGCVNYVKASNDWFATFVDQGFFYKIVHWFQLHIFIFVITFKANEFNIKSSRWYRYFLIIYFTMSLGLLCYELTNLCSSILANIIIGVVHPSGMLPLLATQLPFVVTLIALIQRHFNRKQYILGLFNELNAKDIPVCIETYRSDNQILVEVSPDANQFIHQIQDFFQQETFHKTCVQTLFYI</sequence>
<dbReference type="GeneID" id="6750932"/>
<feature type="chain" id="PRO_5002798169" evidence="2">
    <location>
        <begin position="25"/>
        <end position="496"/>
    </location>
</feature>
<organism evidence="3 4">
    <name type="scientific">Trichoplax adhaerens</name>
    <name type="common">Trichoplax reptans</name>
    <dbReference type="NCBI Taxonomy" id="10228"/>
    <lineage>
        <taxon>Eukaryota</taxon>
        <taxon>Metazoa</taxon>
        <taxon>Placozoa</taxon>
        <taxon>Uniplacotomia</taxon>
        <taxon>Trichoplacea</taxon>
        <taxon>Trichoplacidae</taxon>
        <taxon>Trichoplax</taxon>
    </lineage>
</organism>
<keyword evidence="1" id="KW-1133">Transmembrane helix</keyword>
<dbReference type="RefSeq" id="XP_002109717.1">
    <property type="nucleotide sequence ID" value="XM_002109681.1"/>
</dbReference>
<reference evidence="3 4" key="1">
    <citation type="journal article" date="2008" name="Nature">
        <title>The Trichoplax genome and the nature of placozoans.</title>
        <authorList>
            <person name="Srivastava M."/>
            <person name="Begovic E."/>
            <person name="Chapman J."/>
            <person name="Putnam N.H."/>
            <person name="Hellsten U."/>
            <person name="Kawashima T."/>
            <person name="Kuo A."/>
            <person name="Mitros T."/>
            <person name="Salamov A."/>
            <person name="Carpenter M.L."/>
            <person name="Signorovitch A.Y."/>
            <person name="Moreno M.A."/>
            <person name="Kamm K."/>
            <person name="Grimwood J."/>
            <person name="Schmutz J."/>
            <person name="Shapiro H."/>
            <person name="Grigoriev I.V."/>
            <person name="Buss L.W."/>
            <person name="Schierwater B."/>
            <person name="Dellaporta S.L."/>
            <person name="Rokhsar D.S."/>
        </authorList>
    </citation>
    <scope>NUCLEOTIDE SEQUENCE [LARGE SCALE GENOMIC DNA]</scope>
    <source>
        <strain evidence="3 4">Grell-BS-1999</strain>
    </source>
</reference>
<feature type="transmembrane region" description="Helical" evidence="1">
    <location>
        <begin position="289"/>
        <end position="308"/>
    </location>
</feature>
<evidence type="ECO:0000313" key="4">
    <source>
        <dbReference type="Proteomes" id="UP000009022"/>
    </source>
</evidence>
<dbReference type="CTD" id="6750932"/>
<feature type="transmembrane region" description="Helical" evidence="1">
    <location>
        <begin position="167"/>
        <end position="191"/>
    </location>
</feature>
<evidence type="ECO:0000256" key="1">
    <source>
        <dbReference type="SAM" id="Phobius"/>
    </source>
</evidence>
<accession>B3RMN6</accession>
<dbReference type="InParanoid" id="B3RMN6"/>
<dbReference type="AlphaFoldDB" id="B3RMN6"/>
<proteinExistence type="predicted"/>
<feature type="signal peptide" evidence="2">
    <location>
        <begin position="1"/>
        <end position="24"/>
    </location>
</feature>
<dbReference type="HOGENOM" id="CLU_550234_0_0_1"/>
<evidence type="ECO:0000256" key="2">
    <source>
        <dbReference type="SAM" id="SignalP"/>
    </source>
</evidence>
<feature type="transmembrane region" description="Helical" evidence="1">
    <location>
        <begin position="408"/>
        <end position="426"/>
    </location>
</feature>
<dbReference type="Proteomes" id="UP000009022">
    <property type="component" value="Unassembled WGS sequence"/>
</dbReference>
<keyword evidence="1" id="KW-0812">Transmembrane</keyword>
<keyword evidence="4" id="KW-1185">Reference proteome</keyword>